<keyword evidence="2" id="KW-1185">Reference proteome</keyword>
<reference evidence="1" key="1">
    <citation type="journal article" date="2023" name="G3 (Bethesda)">
        <title>Whole genome assemblies of Zophobas morio and Tenebrio molitor.</title>
        <authorList>
            <person name="Kaur S."/>
            <person name="Stinson S.A."/>
            <person name="diCenzo G.C."/>
        </authorList>
    </citation>
    <scope>NUCLEOTIDE SEQUENCE</scope>
    <source>
        <strain evidence="1">QUZm001</strain>
    </source>
</reference>
<evidence type="ECO:0000313" key="1">
    <source>
        <dbReference type="EMBL" id="KAJ3645774.1"/>
    </source>
</evidence>
<name>A0AA38M7D0_9CUCU</name>
<dbReference type="AlphaFoldDB" id="A0AA38M7D0"/>
<sequence length="168" mass="19735">MPRHFPSKSDYRRYVQKRTPENHVKGCSYTSTMRNFRPSIDTEKDYFNNKYQNVVRGYQNLVVMEEFRSRSLEEWRWLYYQNTTFMSDFSKICTSLENTVISKDVDDCGTSQGSTNLAEISEPFGHNMVCSHLEPVHRDVNLNLSDSQVLHFSEDGQINSFMDYIIKG</sequence>
<comment type="caution">
    <text evidence="1">The sequence shown here is derived from an EMBL/GenBank/DDBJ whole genome shotgun (WGS) entry which is preliminary data.</text>
</comment>
<proteinExistence type="predicted"/>
<dbReference type="EMBL" id="JALNTZ010000007">
    <property type="protein sequence ID" value="KAJ3645774.1"/>
    <property type="molecule type" value="Genomic_DNA"/>
</dbReference>
<gene>
    <name evidence="1" type="ORF">Zmor_023407</name>
</gene>
<dbReference type="Proteomes" id="UP001168821">
    <property type="component" value="Unassembled WGS sequence"/>
</dbReference>
<organism evidence="1 2">
    <name type="scientific">Zophobas morio</name>
    <dbReference type="NCBI Taxonomy" id="2755281"/>
    <lineage>
        <taxon>Eukaryota</taxon>
        <taxon>Metazoa</taxon>
        <taxon>Ecdysozoa</taxon>
        <taxon>Arthropoda</taxon>
        <taxon>Hexapoda</taxon>
        <taxon>Insecta</taxon>
        <taxon>Pterygota</taxon>
        <taxon>Neoptera</taxon>
        <taxon>Endopterygota</taxon>
        <taxon>Coleoptera</taxon>
        <taxon>Polyphaga</taxon>
        <taxon>Cucujiformia</taxon>
        <taxon>Tenebrionidae</taxon>
        <taxon>Zophobas</taxon>
    </lineage>
</organism>
<accession>A0AA38M7D0</accession>
<protein>
    <submittedName>
        <fullName evidence="1">Uncharacterized protein</fullName>
    </submittedName>
</protein>
<evidence type="ECO:0000313" key="2">
    <source>
        <dbReference type="Proteomes" id="UP001168821"/>
    </source>
</evidence>